<reference evidence="2 3" key="1">
    <citation type="submission" date="2024-09" db="EMBL/GenBank/DDBJ databases">
        <authorList>
            <person name="Sun Q."/>
            <person name="Mori K."/>
        </authorList>
    </citation>
    <scope>NUCLEOTIDE SEQUENCE [LARGE SCALE GENOMIC DNA]</scope>
    <source>
        <strain evidence="2 3">CCM 4839</strain>
    </source>
</reference>
<dbReference type="InterPro" id="IPR002734">
    <property type="entry name" value="RibDG_C"/>
</dbReference>
<name>A0ABV6J2Q1_9BACL</name>
<keyword evidence="3" id="KW-1185">Reference proteome</keyword>
<evidence type="ECO:0000313" key="2">
    <source>
        <dbReference type="EMBL" id="MFC0390011.1"/>
    </source>
</evidence>
<dbReference type="SUPFAM" id="SSF53597">
    <property type="entry name" value="Dihydrofolate reductase-like"/>
    <property type="match status" value="1"/>
</dbReference>
<dbReference type="RefSeq" id="WP_204822143.1">
    <property type="nucleotide sequence ID" value="NZ_JANHOF010000005.1"/>
</dbReference>
<gene>
    <name evidence="2" type="ORF">ACFFJ8_01345</name>
</gene>
<dbReference type="EMBL" id="JBHLVF010000005">
    <property type="protein sequence ID" value="MFC0390011.1"/>
    <property type="molecule type" value="Genomic_DNA"/>
</dbReference>
<evidence type="ECO:0000313" key="3">
    <source>
        <dbReference type="Proteomes" id="UP001589818"/>
    </source>
</evidence>
<sequence length="191" mass="21434">MRKIKMLNRVSIDGYFASNNEANFGMDWFIHDPEVDKASHVIGGKMDALLLGGTTYRGFERSWVPFLNDPLAPEHLKKVAEELTDMTKVVFSKTIKQSNWANTQIYDSGLIEVVRQLKQHSSSDILVLGSGSIVQQLANERLIDEYIFIVTPVVAGEGKPLFPHVKPFNLTLGEAKTFESGNVVLHYVLKK</sequence>
<proteinExistence type="predicted"/>
<dbReference type="PANTHER" id="PTHR38011:SF11">
    <property type="entry name" value="2,5-DIAMINO-6-RIBOSYLAMINO-4(3H)-PYRIMIDINONE 5'-PHOSPHATE REDUCTASE"/>
    <property type="match status" value="1"/>
</dbReference>
<dbReference type="PANTHER" id="PTHR38011">
    <property type="entry name" value="DIHYDROFOLATE REDUCTASE FAMILY PROTEIN (AFU_ORTHOLOGUE AFUA_8G06820)"/>
    <property type="match status" value="1"/>
</dbReference>
<dbReference type="InterPro" id="IPR024072">
    <property type="entry name" value="DHFR-like_dom_sf"/>
</dbReference>
<organism evidence="2 3">
    <name type="scientific">Paenibacillus mendelii</name>
    <dbReference type="NCBI Taxonomy" id="206163"/>
    <lineage>
        <taxon>Bacteria</taxon>
        <taxon>Bacillati</taxon>
        <taxon>Bacillota</taxon>
        <taxon>Bacilli</taxon>
        <taxon>Bacillales</taxon>
        <taxon>Paenibacillaceae</taxon>
        <taxon>Paenibacillus</taxon>
    </lineage>
</organism>
<dbReference type="Proteomes" id="UP001589818">
    <property type="component" value="Unassembled WGS sequence"/>
</dbReference>
<feature type="domain" description="Bacterial bifunctional deaminase-reductase C-terminal" evidence="1">
    <location>
        <begin position="4"/>
        <end position="183"/>
    </location>
</feature>
<dbReference type="Gene3D" id="3.40.430.10">
    <property type="entry name" value="Dihydrofolate Reductase, subunit A"/>
    <property type="match status" value="1"/>
</dbReference>
<accession>A0ABV6J2Q1</accession>
<dbReference type="InterPro" id="IPR050765">
    <property type="entry name" value="Riboflavin_Biosynth_HTPR"/>
</dbReference>
<evidence type="ECO:0000259" key="1">
    <source>
        <dbReference type="Pfam" id="PF01872"/>
    </source>
</evidence>
<dbReference type="Pfam" id="PF01872">
    <property type="entry name" value="RibD_C"/>
    <property type="match status" value="1"/>
</dbReference>
<comment type="caution">
    <text evidence="2">The sequence shown here is derived from an EMBL/GenBank/DDBJ whole genome shotgun (WGS) entry which is preliminary data.</text>
</comment>
<protein>
    <submittedName>
        <fullName evidence="2">Dihydrofolate reductase family protein</fullName>
    </submittedName>
</protein>